<keyword evidence="3" id="KW-1185">Reference proteome</keyword>
<evidence type="ECO:0000313" key="3">
    <source>
        <dbReference type="Proteomes" id="UP001497444"/>
    </source>
</evidence>
<comment type="caution">
    <text evidence="2">The sequence shown here is derived from an EMBL/GenBank/DDBJ whole genome shotgun (WGS) entry which is preliminary data.</text>
</comment>
<organism evidence="2 3">
    <name type="scientific">Sphagnum jensenii</name>
    <dbReference type="NCBI Taxonomy" id="128206"/>
    <lineage>
        <taxon>Eukaryota</taxon>
        <taxon>Viridiplantae</taxon>
        <taxon>Streptophyta</taxon>
        <taxon>Embryophyta</taxon>
        <taxon>Bryophyta</taxon>
        <taxon>Sphagnophytina</taxon>
        <taxon>Sphagnopsida</taxon>
        <taxon>Sphagnales</taxon>
        <taxon>Sphagnaceae</taxon>
        <taxon>Sphagnum</taxon>
    </lineage>
</organism>
<proteinExistence type="predicted"/>
<accession>A0ABP0V8H0</accession>
<reference evidence="2" key="1">
    <citation type="submission" date="2024-02" db="EMBL/GenBank/DDBJ databases">
        <authorList>
            <consortium name="ELIXIR-Norway"/>
            <consortium name="Elixir Norway"/>
        </authorList>
    </citation>
    <scope>NUCLEOTIDE SEQUENCE</scope>
</reference>
<keyword evidence="1" id="KW-0732">Signal</keyword>
<name>A0ABP0V8H0_9BRYO</name>
<evidence type="ECO:0000313" key="2">
    <source>
        <dbReference type="EMBL" id="CAK9250728.1"/>
    </source>
</evidence>
<dbReference type="Proteomes" id="UP001497444">
    <property type="component" value="Unassembled WGS sequence"/>
</dbReference>
<evidence type="ECO:0000256" key="1">
    <source>
        <dbReference type="SAM" id="SignalP"/>
    </source>
</evidence>
<protein>
    <submittedName>
        <fullName evidence="2">Uncharacterized protein</fullName>
    </submittedName>
</protein>
<gene>
    <name evidence="2" type="ORF">CSSPJE1EN1_LOCUS26106</name>
</gene>
<feature type="chain" id="PRO_5046575780" evidence="1">
    <location>
        <begin position="22"/>
        <end position="173"/>
    </location>
</feature>
<sequence>MGEGVMEASLVFFGISNLVKAAEVAEEGVEGADDAGVPLCAVADASVSFKLNLNDVAAAAGANFDVRDGNGMPMTGLEALWRTGVFSIALLFFAAAEIVVAEFVEITEPLGVGAERFIAQDEQDFIIFCGLTMPVGRVSAAFVDCFTSAFWVPTELLSVFWGIKEFEGGLPGT</sequence>
<feature type="signal peptide" evidence="1">
    <location>
        <begin position="1"/>
        <end position="21"/>
    </location>
</feature>
<dbReference type="EMBL" id="CAXAQS010000230">
    <property type="protein sequence ID" value="CAK9250728.1"/>
    <property type="molecule type" value="Genomic_DNA"/>
</dbReference>